<dbReference type="Gene3D" id="3.30.230.70">
    <property type="entry name" value="GHMP Kinase, N-terminal domain"/>
    <property type="match status" value="1"/>
</dbReference>
<accession>A0A3R6ZAG1</accession>
<keyword evidence="3" id="KW-0813">Transport</keyword>
<comment type="caution">
    <text evidence="13">The sequence shown here is derived from an EMBL/GenBank/DDBJ whole genome shotgun (WGS) entry which is preliminary data.</text>
</comment>
<evidence type="ECO:0000259" key="12">
    <source>
        <dbReference type="Pfam" id="PF01138"/>
    </source>
</evidence>
<dbReference type="SMART" id="SM00365">
    <property type="entry name" value="LRR_SD22"/>
    <property type="match status" value="6"/>
</dbReference>
<dbReference type="Pfam" id="PF12799">
    <property type="entry name" value="LRR_4"/>
    <property type="match status" value="1"/>
</dbReference>
<feature type="repeat" description="Solcar" evidence="10">
    <location>
        <begin position="750"/>
        <end position="835"/>
    </location>
</feature>
<evidence type="ECO:0000256" key="11">
    <source>
        <dbReference type="SAM" id="MobiDB-lite"/>
    </source>
</evidence>
<evidence type="ECO:0000256" key="3">
    <source>
        <dbReference type="ARBA" id="ARBA00022448"/>
    </source>
</evidence>
<keyword evidence="8" id="KW-0496">Mitochondrion</keyword>
<sequence length="1045" mass="113352">MPRLYALDVSFNDLKALDNLHTAKDLKELKAYNNKITSTAGLKSNQALEVLMLSDNAIEDISSDFTSLFKLKTLHLHGNKLTRLDHLKACRHLTYLDLSRNRIAGAWANVRESSPSLPRSHRPMPQALQSLAALEYVNLSDNQITSIGSLESLKKLEEINLAGNLLSSLSGAYPPNLTALRVDRNKITDLSTLPVLPNLNDFYAQANSITDISVVVSRMPQTIDLRNNRIRGLTDLVPLTQLPNVEDLWVRGNPCTLSDSYLRDLAAALPAIQFIDDLSRPQILDAPNPQKLVEAAARPPSTGRPATPLVRPSSSSSSTSRPTTADGRPLFFKPSSRAGTPSSRAKMLSPAEVEKAQNDVRDRLDKLRHLVGKMCGDKPASTKWSLAAKQRGPQIAQITRAVAKDAVPRGPVPLAQRTKTVEVVPKLQQVMRVDDEESVVSAIAFINHDSEPRVECVGQQPHGDVEHHDRASTTPRRRHSSKGDGRPQTCEIGTDPIEGIPIRPPTSHGSTREGEIQTTESSKTFVTMPQDDVNDVMSDLVVDPSILPTQRPSYDDVMKIHLASALQAEDIDVDVPADSTLDKAIDESPRKHPGVAVVAGAIAGGLEMCSIWPMELIKTNLQLGTMKRHYTSVLPGFRYHIQTGGALSLYRGLAPVFIASLPKAGLRFGAFDSIKQWLADDQGKSTPLRNMAAGMSAGAIEAILITTPTETIKTKLIDANTGVLYGVQTILQREGVRGLYQGLTATVMKQSAIVSFVGGMTAGIFSTFGNNPFDVVKTQMQGLQGTRYVNTLDCAMTILKRDGIAGFYAGVVPRLGRVVPGQGIIFMSYDTISTHEDRRDDGRLVQEIRPLSCEQGLLNRADGSARFCHGSTSVLASVNGPAAAKIRRHEKVDVATVEVVFKSDKGAPTARDKEYEAILKQTFDPIVYVENYPRAVISITVQVVEDDGSLLAVAINAVNLALLDAGIPMRSLVGAITCSILDDGQLCLDPSLTEGDVSSAVETYAGKNDGILTSITTVMHICRAIDSILSFVRIAQESKFQKNAA</sequence>
<dbReference type="PANTHER" id="PTHR45788">
    <property type="entry name" value="SUCCINATE/FUMARATE MITOCHONDRIAL TRANSPORTER-RELATED"/>
    <property type="match status" value="1"/>
</dbReference>
<evidence type="ECO:0000256" key="9">
    <source>
        <dbReference type="ARBA" id="ARBA00023136"/>
    </source>
</evidence>
<dbReference type="SMART" id="SM00369">
    <property type="entry name" value="LRR_TYP"/>
    <property type="match status" value="5"/>
</dbReference>
<evidence type="ECO:0000256" key="6">
    <source>
        <dbReference type="ARBA" id="ARBA00022737"/>
    </source>
</evidence>
<dbReference type="Pfam" id="PF00153">
    <property type="entry name" value="Mito_carr"/>
    <property type="match status" value="2"/>
</dbReference>
<keyword evidence="9 10" id="KW-0472">Membrane</keyword>
<dbReference type="InterPro" id="IPR032675">
    <property type="entry name" value="LRR_dom_sf"/>
</dbReference>
<dbReference type="InterPro" id="IPR023395">
    <property type="entry name" value="MCP_dom_sf"/>
</dbReference>
<dbReference type="AlphaFoldDB" id="A0A3R6ZAG1"/>
<dbReference type="Pfam" id="PF01138">
    <property type="entry name" value="RNase_PH"/>
    <property type="match status" value="1"/>
</dbReference>
<dbReference type="Pfam" id="PF13855">
    <property type="entry name" value="LRR_8"/>
    <property type="match status" value="1"/>
</dbReference>
<dbReference type="InterPro" id="IPR049563">
    <property type="entry name" value="TXTP-like"/>
</dbReference>
<feature type="region of interest" description="Disordered" evidence="11">
    <location>
        <begin position="456"/>
        <end position="521"/>
    </location>
</feature>
<organism evidence="13 14">
    <name type="scientific">Aphanomyces invadans</name>
    <dbReference type="NCBI Taxonomy" id="157072"/>
    <lineage>
        <taxon>Eukaryota</taxon>
        <taxon>Sar</taxon>
        <taxon>Stramenopiles</taxon>
        <taxon>Oomycota</taxon>
        <taxon>Saprolegniomycetes</taxon>
        <taxon>Saprolegniales</taxon>
        <taxon>Verrucalvaceae</taxon>
        <taxon>Aphanomyces</taxon>
    </lineage>
</organism>
<dbReference type="SUPFAM" id="SSF55666">
    <property type="entry name" value="Ribonuclease PH domain 2-like"/>
    <property type="match status" value="1"/>
</dbReference>
<reference evidence="13 14" key="1">
    <citation type="submission" date="2018-08" db="EMBL/GenBank/DDBJ databases">
        <title>Aphanomyces genome sequencing and annotation.</title>
        <authorList>
            <person name="Minardi D."/>
            <person name="Oidtmann B."/>
            <person name="Van Der Giezen M."/>
            <person name="Studholme D.J."/>
        </authorList>
    </citation>
    <scope>NUCLEOTIDE SEQUENCE [LARGE SCALE GENOMIC DNA]</scope>
    <source>
        <strain evidence="13 14">NJM0002</strain>
    </source>
</reference>
<evidence type="ECO:0000256" key="10">
    <source>
        <dbReference type="PROSITE-ProRule" id="PRU00282"/>
    </source>
</evidence>
<feature type="region of interest" description="Disordered" evidence="11">
    <location>
        <begin position="295"/>
        <end position="354"/>
    </location>
</feature>
<keyword evidence="5 10" id="KW-0812">Transmembrane</keyword>
<dbReference type="EMBL" id="QUSY01000022">
    <property type="protein sequence ID" value="RHY34633.1"/>
    <property type="molecule type" value="Genomic_DNA"/>
</dbReference>
<evidence type="ECO:0000313" key="14">
    <source>
        <dbReference type="Proteomes" id="UP000285060"/>
    </source>
</evidence>
<evidence type="ECO:0000256" key="5">
    <source>
        <dbReference type="ARBA" id="ARBA00022692"/>
    </source>
</evidence>
<comment type="similarity">
    <text evidence="2">Belongs to the mitochondrial carrier (TC 2.A.29) family.</text>
</comment>
<protein>
    <recommendedName>
        <fullName evidence="12">Exoribonuclease phosphorolytic domain-containing protein</fullName>
    </recommendedName>
</protein>
<dbReference type="InterPro" id="IPR020568">
    <property type="entry name" value="Ribosomal_Su5_D2-typ_SF"/>
</dbReference>
<dbReference type="Proteomes" id="UP000285060">
    <property type="component" value="Unassembled WGS sequence"/>
</dbReference>
<dbReference type="GO" id="GO:0006843">
    <property type="term" value="P:mitochondrial citrate transmembrane transport"/>
    <property type="evidence" value="ECO:0007669"/>
    <property type="project" value="TreeGrafter"/>
</dbReference>
<dbReference type="InterPro" id="IPR018108">
    <property type="entry name" value="MCP_transmembrane"/>
</dbReference>
<keyword evidence="7" id="KW-1133">Transmembrane helix</keyword>
<evidence type="ECO:0000256" key="8">
    <source>
        <dbReference type="ARBA" id="ARBA00023128"/>
    </source>
</evidence>
<feature type="compositionally biased region" description="Low complexity" evidence="11">
    <location>
        <begin position="311"/>
        <end position="324"/>
    </location>
</feature>
<gene>
    <name evidence="13" type="ORF">DYB32_000779</name>
</gene>
<keyword evidence="6" id="KW-0677">Repeat</keyword>
<dbReference type="CDD" id="cd11372">
    <property type="entry name" value="RNase_PH_RRP46"/>
    <property type="match status" value="1"/>
</dbReference>
<dbReference type="VEuPathDB" id="FungiDB:H310_14314"/>
<dbReference type="SUPFAM" id="SSF103506">
    <property type="entry name" value="Mitochondrial carrier"/>
    <property type="match status" value="1"/>
</dbReference>
<dbReference type="VEuPathDB" id="FungiDB:H310_04127"/>
<keyword evidence="14" id="KW-1185">Reference proteome</keyword>
<feature type="repeat" description="Solcar" evidence="10">
    <location>
        <begin position="591"/>
        <end position="677"/>
    </location>
</feature>
<evidence type="ECO:0000256" key="7">
    <source>
        <dbReference type="ARBA" id="ARBA00022989"/>
    </source>
</evidence>
<dbReference type="GO" id="GO:0071913">
    <property type="term" value="F:citrate secondary active transmembrane transporter activity"/>
    <property type="evidence" value="ECO:0007669"/>
    <property type="project" value="TreeGrafter"/>
</dbReference>
<dbReference type="InterPro" id="IPR003591">
    <property type="entry name" value="Leu-rich_rpt_typical-subtyp"/>
</dbReference>
<dbReference type="InterPro" id="IPR001247">
    <property type="entry name" value="ExoRNase_PH_dom1"/>
</dbReference>
<evidence type="ECO:0000256" key="4">
    <source>
        <dbReference type="ARBA" id="ARBA00022614"/>
    </source>
</evidence>
<dbReference type="GO" id="GO:0031966">
    <property type="term" value="C:mitochondrial membrane"/>
    <property type="evidence" value="ECO:0007669"/>
    <property type="project" value="UniProtKB-SubCell"/>
</dbReference>
<feature type="domain" description="Exoribonuclease phosphorolytic" evidence="12">
    <location>
        <begin position="847"/>
        <end position="968"/>
    </location>
</feature>
<evidence type="ECO:0000256" key="2">
    <source>
        <dbReference type="ARBA" id="ARBA00006375"/>
    </source>
</evidence>
<dbReference type="InterPro" id="IPR025875">
    <property type="entry name" value="Leu-rich_rpt_4"/>
</dbReference>
<dbReference type="PROSITE" id="PS51450">
    <property type="entry name" value="LRR"/>
    <property type="match status" value="4"/>
</dbReference>
<dbReference type="SUPFAM" id="SSF54211">
    <property type="entry name" value="Ribosomal protein S5 domain 2-like"/>
    <property type="match status" value="1"/>
</dbReference>
<evidence type="ECO:0000256" key="1">
    <source>
        <dbReference type="ARBA" id="ARBA00004225"/>
    </source>
</evidence>
<dbReference type="PROSITE" id="PS50920">
    <property type="entry name" value="SOLCAR"/>
    <property type="match status" value="2"/>
</dbReference>
<dbReference type="InterPro" id="IPR036345">
    <property type="entry name" value="ExoRNase_PH_dom2_sf"/>
</dbReference>
<proteinExistence type="inferred from homology"/>
<name>A0A3R6ZAG1_9STRA</name>
<evidence type="ECO:0000313" key="13">
    <source>
        <dbReference type="EMBL" id="RHY34633.1"/>
    </source>
</evidence>
<dbReference type="SMART" id="SM00364">
    <property type="entry name" value="LRR_BAC"/>
    <property type="match status" value="5"/>
</dbReference>
<dbReference type="Gene3D" id="3.80.10.10">
    <property type="entry name" value="Ribonuclease Inhibitor"/>
    <property type="match status" value="3"/>
</dbReference>
<keyword evidence="4" id="KW-0433">Leucine-rich repeat</keyword>
<dbReference type="InterPro" id="IPR027408">
    <property type="entry name" value="PNPase/RNase_PH_dom_sf"/>
</dbReference>
<dbReference type="SUPFAM" id="SSF52058">
    <property type="entry name" value="L domain-like"/>
    <property type="match status" value="1"/>
</dbReference>
<dbReference type="Gene3D" id="1.50.40.10">
    <property type="entry name" value="Mitochondrial carrier domain"/>
    <property type="match status" value="1"/>
</dbReference>
<comment type="subcellular location">
    <subcellularLocation>
        <location evidence="1">Mitochondrion membrane</location>
        <topology evidence="1">Multi-pass membrane protein</topology>
    </subcellularLocation>
</comment>
<dbReference type="PANTHER" id="PTHR45788:SF4">
    <property type="entry name" value="TRICARBOXYLATE TRANSPORT PROTEIN, MITOCHONDRIAL"/>
    <property type="match status" value="1"/>
</dbReference>
<dbReference type="InterPro" id="IPR001611">
    <property type="entry name" value="Leu-rich_rpt"/>
</dbReference>
<dbReference type="VEuPathDB" id="FungiDB:H310_14312"/>